<reference evidence="2" key="1">
    <citation type="submission" date="2015-12" db="EMBL/GenBank/DDBJ databases">
        <title>Gene expression during late stages of embryo sac development: a critical building block for successful pollen-pistil interactions.</title>
        <authorList>
            <person name="Liu Y."/>
            <person name="Joly V."/>
            <person name="Sabar M."/>
            <person name="Matton D.P."/>
        </authorList>
    </citation>
    <scope>NUCLEOTIDE SEQUENCE</scope>
</reference>
<name>A0A0V0GJ34_SOLCH</name>
<proteinExistence type="predicted"/>
<protein>
    <submittedName>
        <fullName evidence="2">Putative ovule protein</fullName>
    </submittedName>
</protein>
<keyword evidence="1" id="KW-0472">Membrane</keyword>
<evidence type="ECO:0000256" key="1">
    <source>
        <dbReference type="SAM" id="Phobius"/>
    </source>
</evidence>
<dbReference type="AlphaFoldDB" id="A0A0V0GJ34"/>
<accession>A0A0V0GJ34</accession>
<dbReference type="EMBL" id="GEDG01037281">
    <property type="protein sequence ID" value="JAP08226.1"/>
    <property type="molecule type" value="Transcribed_RNA"/>
</dbReference>
<organism evidence="2">
    <name type="scientific">Solanum chacoense</name>
    <name type="common">Chaco potato</name>
    <dbReference type="NCBI Taxonomy" id="4108"/>
    <lineage>
        <taxon>Eukaryota</taxon>
        <taxon>Viridiplantae</taxon>
        <taxon>Streptophyta</taxon>
        <taxon>Embryophyta</taxon>
        <taxon>Tracheophyta</taxon>
        <taxon>Spermatophyta</taxon>
        <taxon>Magnoliopsida</taxon>
        <taxon>eudicotyledons</taxon>
        <taxon>Gunneridae</taxon>
        <taxon>Pentapetalae</taxon>
        <taxon>asterids</taxon>
        <taxon>lamiids</taxon>
        <taxon>Solanales</taxon>
        <taxon>Solanaceae</taxon>
        <taxon>Solanoideae</taxon>
        <taxon>Solaneae</taxon>
        <taxon>Solanum</taxon>
    </lineage>
</organism>
<sequence length="64" mass="7298">MQDIFYFDPNKQVLQEIFYIDEVLLTLQPHKSSLPQSLLYISGGSLCISLLLITCLCTNYLKGN</sequence>
<evidence type="ECO:0000313" key="2">
    <source>
        <dbReference type="EMBL" id="JAP08226.1"/>
    </source>
</evidence>
<keyword evidence="1" id="KW-1133">Transmembrane helix</keyword>
<feature type="transmembrane region" description="Helical" evidence="1">
    <location>
        <begin position="38"/>
        <end position="61"/>
    </location>
</feature>
<keyword evidence="1" id="KW-0812">Transmembrane</keyword>